<dbReference type="InterPro" id="IPR036390">
    <property type="entry name" value="WH_DNA-bd_sf"/>
</dbReference>
<organism evidence="2 3">
    <name type="scientific">Paenibacillus albiflavus</name>
    <dbReference type="NCBI Taxonomy" id="2545760"/>
    <lineage>
        <taxon>Bacteria</taxon>
        <taxon>Bacillati</taxon>
        <taxon>Bacillota</taxon>
        <taxon>Bacilli</taxon>
        <taxon>Bacillales</taxon>
        <taxon>Paenibacillaceae</taxon>
        <taxon>Paenibacillus</taxon>
    </lineage>
</organism>
<dbReference type="Gene3D" id="6.10.140.1570">
    <property type="match status" value="1"/>
</dbReference>
<dbReference type="SUPFAM" id="SSF46785">
    <property type="entry name" value="Winged helix' DNA-binding domain"/>
    <property type="match status" value="1"/>
</dbReference>
<sequence length="173" mass="19865">MNSQDIILGMLMKNTLSGYDIKQNFEQLFSFFYDASYGTIYPTLSKMEAAGYITKEVVVQEGKPNKNMYSITDHGVKVFQAYLSSSLEADLLRSDLLMRLYFGEFTDKDTIMGWLEADIAEVSGMVSRLETNFEVWRNGMSPTQELGFRIGIKSFKQRIQLLNEFAEQLKELN</sequence>
<evidence type="ECO:0000313" key="2">
    <source>
        <dbReference type="EMBL" id="TCZ75894.1"/>
    </source>
</evidence>
<dbReference type="Gene3D" id="1.10.10.10">
    <property type="entry name" value="Winged helix-like DNA-binding domain superfamily/Winged helix DNA-binding domain"/>
    <property type="match status" value="1"/>
</dbReference>
<keyword evidence="3" id="KW-1185">Reference proteome</keyword>
<reference evidence="2 3" key="1">
    <citation type="submission" date="2019-03" db="EMBL/GenBank/DDBJ databases">
        <authorList>
            <person name="Kim M.K.M."/>
        </authorList>
    </citation>
    <scope>NUCLEOTIDE SEQUENCE [LARGE SCALE GENOMIC DNA]</scope>
    <source>
        <strain evidence="2 3">18JY21-1</strain>
    </source>
</reference>
<accession>A0A4R4E802</accession>
<feature type="domain" description="Cyclic nucleotide-binding" evidence="1">
    <location>
        <begin position="31"/>
        <end position="104"/>
    </location>
</feature>
<dbReference type="InterPro" id="IPR036388">
    <property type="entry name" value="WH-like_DNA-bd_sf"/>
</dbReference>
<protein>
    <submittedName>
        <fullName evidence="2">PadR family transcriptional regulator</fullName>
    </submittedName>
</protein>
<dbReference type="OrthoDB" id="9783723at2"/>
<dbReference type="InterPro" id="IPR000595">
    <property type="entry name" value="cNMP-bd_dom"/>
</dbReference>
<dbReference type="PROSITE" id="PS50042">
    <property type="entry name" value="CNMP_BINDING_3"/>
    <property type="match status" value="1"/>
</dbReference>
<dbReference type="Pfam" id="PF03551">
    <property type="entry name" value="PadR"/>
    <property type="match status" value="1"/>
</dbReference>
<dbReference type="InterPro" id="IPR005149">
    <property type="entry name" value="Tscrpt_reg_PadR_N"/>
</dbReference>
<dbReference type="PANTHER" id="PTHR43252">
    <property type="entry name" value="TRANSCRIPTIONAL REGULATOR YQJI"/>
    <property type="match status" value="1"/>
</dbReference>
<dbReference type="AlphaFoldDB" id="A0A4R4E802"/>
<dbReference type="RefSeq" id="WP_132419083.1">
    <property type="nucleotide sequence ID" value="NZ_SKFG01000016.1"/>
</dbReference>
<gene>
    <name evidence="2" type="ORF">E0485_16095</name>
</gene>
<comment type="caution">
    <text evidence="2">The sequence shown here is derived from an EMBL/GenBank/DDBJ whole genome shotgun (WGS) entry which is preliminary data.</text>
</comment>
<dbReference type="PANTHER" id="PTHR43252:SF6">
    <property type="entry name" value="NEGATIVE TRANSCRIPTION REGULATOR PADR"/>
    <property type="match status" value="1"/>
</dbReference>
<evidence type="ECO:0000259" key="1">
    <source>
        <dbReference type="PROSITE" id="PS50042"/>
    </source>
</evidence>
<dbReference type="Proteomes" id="UP000295418">
    <property type="component" value="Unassembled WGS sequence"/>
</dbReference>
<name>A0A4R4E802_9BACL</name>
<proteinExistence type="predicted"/>
<evidence type="ECO:0000313" key="3">
    <source>
        <dbReference type="Proteomes" id="UP000295418"/>
    </source>
</evidence>
<dbReference type="EMBL" id="SKFG01000016">
    <property type="protein sequence ID" value="TCZ75894.1"/>
    <property type="molecule type" value="Genomic_DNA"/>
</dbReference>